<name>A0A5M5BWP0_BACOV</name>
<dbReference type="Proteomes" id="UP000323717">
    <property type="component" value="Unassembled WGS sequence"/>
</dbReference>
<evidence type="ECO:0000313" key="3">
    <source>
        <dbReference type="Proteomes" id="UP000323717"/>
    </source>
</evidence>
<dbReference type="AlphaFoldDB" id="A0A5M5BWP0"/>
<organism evidence="2 3">
    <name type="scientific">Bacteroides ovatus</name>
    <dbReference type="NCBI Taxonomy" id="28116"/>
    <lineage>
        <taxon>Bacteria</taxon>
        <taxon>Pseudomonadati</taxon>
        <taxon>Bacteroidota</taxon>
        <taxon>Bacteroidia</taxon>
        <taxon>Bacteroidales</taxon>
        <taxon>Bacteroidaceae</taxon>
        <taxon>Bacteroides</taxon>
    </lineage>
</organism>
<comment type="caution">
    <text evidence="2">The sequence shown here is derived from an EMBL/GenBank/DDBJ whole genome shotgun (WGS) entry which is preliminary data.</text>
</comment>
<protein>
    <submittedName>
        <fullName evidence="2">Uncharacterized protein</fullName>
    </submittedName>
</protein>
<dbReference type="EMBL" id="VWLE01000489">
    <property type="protein sequence ID" value="KAA3940479.1"/>
    <property type="molecule type" value="Genomic_DNA"/>
</dbReference>
<feature type="compositionally biased region" description="Basic and acidic residues" evidence="1">
    <location>
        <begin position="1"/>
        <end position="15"/>
    </location>
</feature>
<feature type="non-terminal residue" evidence="2">
    <location>
        <position position="1"/>
    </location>
</feature>
<sequence>MDDYREEYADGKLRAPVDYLPGTGPGTYEPDDEEERGVASVGEFTKETSGFTWADMYKDF</sequence>
<feature type="region of interest" description="Disordered" evidence="1">
    <location>
        <begin position="1"/>
        <end position="40"/>
    </location>
</feature>
<gene>
    <name evidence="2" type="ORF">F3D71_23535</name>
</gene>
<accession>A0A5M5BWP0</accession>
<evidence type="ECO:0000256" key="1">
    <source>
        <dbReference type="SAM" id="MobiDB-lite"/>
    </source>
</evidence>
<proteinExistence type="predicted"/>
<reference evidence="2 3" key="1">
    <citation type="journal article" date="2019" name="Nat. Med.">
        <title>A library of human gut bacterial isolates paired with longitudinal multiomics data enables mechanistic microbiome research.</title>
        <authorList>
            <person name="Poyet M."/>
            <person name="Groussin M."/>
            <person name="Gibbons S.M."/>
            <person name="Avila-Pacheco J."/>
            <person name="Jiang X."/>
            <person name="Kearney S.M."/>
            <person name="Perrotta A.R."/>
            <person name="Berdy B."/>
            <person name="Zhao S."/>
            <person name="Lieberman T.D."/>
            <person name="Swanson P.K."/>
            <person name="Smith M."/>
            <person name="Roesemann S."/>
            <person name="Alexander J.E."/>
            <person name="Rich S.A."/>
            <person name="Livny J."/>
            <person name="Vlamakis H."/>
            <person name="Clish C."/>
            <person name="Bullock K."/>
            <person name="Deik A."/>
            <person name="Scott J."/>
            <person name="Pierce K.A."/>
            <person name="Xavier R.J."/>
            <person name="Alm E.J."/>
        </authorList>
    </citation>
    <scope>NUCLEOTIDE SEQUENCE [LARGE SCALE GENOMIC DNA]</scope>
    <source>
        <strain evidence="2 3">BIOML-A163</strain>
    </source>
</reference>
<evidence type="ECO:0000313" key="2">
    <source>
        <dbReference type="EMBL" id="KAA3940479.1"/>
    </source>
</evidence>